<dbReference type="RefSeq" id="WP_052546421.1">
    <property type="nucleotide sequence ID" value="NZ_JMCC02000006.1"/>
</dbReference>
<sequence>MRFDIAIVGAGTAGAGAAWQCARRGMRVVCVDSRPLAEAGARWVNGVATWLLDAAEIPTIAPAGQRGGDVVQDGCPGRR</sequence>
<proteinExistence type="predicted"/>
<name>A0A0C2DH64_9BACT</name>
<protein>
    <recommendedName>
        <fullName evidence="1">FAD dependent oxidoreductase domain-containing protein</fullName>
    </recommendedName>
</protein>
<dbReference type="Pfam" id="PF01266">
    <property type="entry name" value="DAO"/>
    <property type="match status" value="1"/>
</dbReference>
<dbReference type="Gene3D" id="3.50.50.60">
    <property type="entry name" value="FAD/NAD(P)-binding domain"/>
    <property type="match status" value="1"/>
</dbReference>
<dbReference type="AlphaFoldDB" id="A0A0C2DH64"/>
<dbReference type="SUPFAM" id="SSF51905">
    <property type="entry name" value="FAD/NAD(P)-binding domain"/>
    <property type="match status" value="1"/>
</dbReference>
<feature type="domain" description="FAD dependent oxidoreductase" evidence="1">
    <location>
        <begin position="4"/>
        <end position="46"/>
    </location>
</feature>
<organism evidence="2 3">
    <name type="scientific">Enhygromyxa salina</name>
    <dbReference type="NCBI Taxonomy" id="215803"/>
    <lineage>
        <taxon>Bacteria</taxon>
        <taxon>Pseudomonadati</taxon>
        <taxon>Myxococcota</taxon>
        <taxon>Polyangia</taxon>
        <taxon>Nannocystales</taxon>
        <taxon>Nannocystaceae</taxon>
        <taxon>Enhygromyxa</taxon>
    </lineage>
</organism>
<comment type="caution">
    <text evidence="2">The sequence shown here is derived from an EMBL/GenBank/DDBJ whole genome shotgun (WGS) entry which is preliminary data.</text>
</comment>
<evidence type="ECO:0000313" key="3">
    <source>
        <dbReference type="Proteomes" id="UP000031599"/>
    </source>
</evidence>
<gene>
    <name evidence="2" type="ORF">DB30_05931</name>
</gene>
<dbReference type="EMBL" id="JMCC02000006">
    <property type="protein sequence ID" value="KIG19027.1"/>
    <property type="molecule type" value="Genomic_DNA"/>
</dbReference>
<evidence type="ECO:0000313" key="2">
    <source>
        <dbReference type="EMBL" id="KIG19027.1"/>
    </source>
</evidence>
<dbReference type="InterPro" id="IPR036188">
    <property type="entry name" value="FAD/NAD-bd_sf"/>
</dbReference>
<accession>A0A0C2DH64</accession>
<evidence type="ECO:0000259" key="1">
    <source>
        <dbReference type="Pfam" id="PF01266"/>
    </source>
</evidence>
<reference evidence="2 3" key="1">
    <citation type="submission" date="2014-12" db="EMBL/GenBank/DDBJ databases">
        <title>Genome assembly of Enhygromyxa salina DSM 15201.</title>
        <authorList>
            <person name="Sharma G."/>
            <person name="Subramanian S."/>
        </authorList>
    </citation>
    <scope>NUCLEOTIDE SEQUENCE [LARGE SCALE GENOMIC DNA]</scope>
    <source>
        <strain evidence="2 3">DSM 15201</strain>
    </source>
</reference>
<dbReference type="InterPro" id="IPR006076">
    <property type="entry name" value="FAD-dep_OxRdtase"/>
</dbReference>
<dbReference type="Proteomes" id="UP000031599">
    <property type="component" value="Unassembled WGS sequence"/>
</dbReference>